<evidence type="ECO:0000313" key="6">
    <source>
        <dbReference type="Proteomes" id="UP000718564"/>
    </source>
</evidence>
<accession>A0ABX1P3R6</accession>
<reference evidence="5 6" key="1">
    <citation type="submission" date="2018-06" db="EMBL/GenBank/DDBJ databases">
        <title>Comparative genomics of Brasilonema spp. strains.</title>
        <authorList>
            <person name="Alvarenga D.O."/>
            <person name="Fiore M.F."/>
            <person name="Varani A.M."/>
        </authorList>
    </citation>
    <scope>NUCLEOTIDE SEQUENCE [LARGE SCALE GENOMIC DNA]</scope>
    <source>
        <strain evidence="5 6">SPC951</strain>
    </source>
</reference>
<sequence>MREVLVKVEEFKDSSLGKIPKDWETVTLKDEINLLHGYAFEGKYFSDRPPGEVLLVPGNFHREGGLYFDENNTKYYQGTIPNNTVLNNGDLLIVMTDLSPRTLILGRVVQLELPFKVLHNQRIGKIIPKLPDTWDKRFLMLVMNSHRVRRNIISNATGTTVRHTSPDRITTNVVPKPSRQEQSKIAEILDTVDDAIAHTSSLITKLKQIKAGLLHDLLTRGLDENGQLRDPEAHPEEFKDSALGRIPKEWEVHPLQNFTLSSAFGPRFSANAYDEKGNIATLRTTDMDDEGNLNLSTMPLAKLSLDNYSLHFLEVGDLLVSRSGTCGITSVFLGFDIPVLPGAFLIRFRLKNGLLAEFVRRYFNWDIGRERVLREAEGGVQKNLRGSTLLKLLIPVPPEIEQREILRVLDVKELCILKEEAYLKKLKLQKQGLMHDLLTGKVRVNC</sequence>
<dbReference type="InterPro" id="IPR000055">
    <property type="entry name" value="Restrct_endonuc_typeI_TRD"/>
</dbReference>
<evidence type="ECO:0000313" key="5">
    <source>
        <dbReference type="EMBL" id="NMG18981.1"/>
    </source>
</evidence>
<dbReference type="Pfam" id="PF01420">
    <property type="entry name" value="Methylase_S"/>
    <property type="match status" value="2"/>
</dbReference>
<proteinExistence type="inferred from homology"/>
<dbReference type="SUPFAM" id="SSF116734">
    <property type="entry name" value="DNA methylase specificity domain"/>
    <property type="match status" value="2"/>
</dbReference>
<evidence type="ECO:0000256" key="1">
    <source>
        <dbReference type="ARBA" id="ARBA00010923"/>
    </source>
</evidence>
<protein>
    <recommendedName>
        <fullName evidence="4">Type I restriction modification DNA specificity domain-containing protein</fullName>
    </recommendedName>
</protein>
<dbReference type="Proteomes" id="UP000718564">
    <property type="component" value="Unassembled WGS sequence"/>
</dbReference>
<dbReference type="Gene3D" id="3.90.220.20">
    <property type="entry name" value="DNA methylase specificity domains"/>
    <property type="match status" value="2"/>
</dbReference>
<feature type="domain" description="Type I restriction modification DNA specificity" evidence="4">
    <location>
        <begin position="247"/>
        <end position="415"/>
    </location>
</feature>
<keyword evidence="3" id="KW-0238">DNA-binding</keyword>
<keyword evidence="2" id="KW-0680">Restriction system</keyword>
<evidence type="ECO:0000256" key="2">
    <source>
        <dbReference type="ARBA" id="ARBA00022747"/>
    </source>
</evidence>
<organism evidence="5 6">
    <name type="scientific">Brasilonema bromeliae SPC951</name>
    <dbReference type="NCBI Taxonomy" id="385972"/>
    <lineage>
        <taxon>Bacteria</taxon>
        <taxon>Bacillati</taxon>
        <taxon>Cyanobacteriota</taxon>
        <taxon>Cyanophyceae</taxon>
        <taxon>Nostocales</taxon>
        <taxon>Scytonemataceae</taxon>
        <taxon>Brasilonema</taxon>
        <taxon>Bromeliae group (in: Brasilonema)</taxon>
    </lineage>
</organism>
<dbReference type="CDD" id="cd17278">
    <property type="entry name" value="RMtype1_S_LdeBORF1052P-TRD2-CR2"/>
    <property type="match status" value="1"/>
</dbReference>
<dbReference type="EMBL" id="QMEB01000028">
    <property type="protein sequence ID" value="NMG18981.1"/>
    <property type="molecule type" value="Genomic_DNA"/>
</dbReference>
<keyword evidence="6" id="KW-1185">Reference proteome</keyword>
<comment type="similarity">
    <text evidence="1">Belongs to the type-I restriction system S methylase family.</text>
</comment>
<gene>
    <name evidence="5" type="ORF">DP116_05770</name>
</gene>
<name>A0ABX1P3R6_9CYAN</name>
<dbReference type="RefSeq" id="WP_169154265.1">
    <property type="nucleotide sequence ID" value="NZ_CAWPJE010000388.1"/>
</dbReference>
<evidence type="ECO:0000256" key="3">
    <source>
        <dbReference type="ARBA" id="ARBA00023125"/>
    </source>
</evidence>
<dbReference type="InterPro" id="IPR044946">
    <property type="entry name" value="Restrct_endonuc_typeI_TRD_sf"/>
</dbReference>
<feature type="domain" description="Type I restriction modification DNA specificity" evidence="4">
    <location>
        <begin position="20"/>
        <end position="207"/>
    </location>
</feature>
<dbReference type="PANTHER" id="PTHR30408:SF12">
    <property type="entry name" value="TYPE I RESTRICTION ENZYME MJAVIII SPECIFICITY SUBUNIT"/>
    <property type="match status" value="1"/>
</dbReference>
<dbReference type="PANTHER" id="PTHR30408">
    <property type="entry name" value="TYPE-1 RESTRICTION ENZYME ECOKI SPECIFICITY PROTEIN"/>
    <property type="match status" value="1"/>
</dbReference>
<dbReference type="InterPro" id="IPR052021">
    <property type="entry name" value="Type-I_RS_S_subunit"/>
</dbReference>
<evidence type="ECO:0000259" key="4">
    <source>
        <dbReference type="Pfam" id="PF01420"/>
    </source>
</evidence>
<dbReference type="Gene3D" id="1.10.287.1120">
    <property type="entry name" value="Bipartite methylase S protein"/>
    <property type="match status" value="1"/>
</dbReference>
<comment type="caution">
    <text evidence="5">The sequence shown here is derived from an EMBL/GenBank/DDBJ whole genome shotgun (WGS) entry which is preliminary data.</text>
</comment>